<dbReference type="STRING" id="937218.SAMN06297251_106107"/>
<evidence type="ECO:0000256" key="2">
    <source>
        <dbReference type="PIRSR" id="PIRSR039026-1"/>
    </source>
</evidence>
<feature type="binding site" evidence="2">
    <location>
        <position position="159"/>
    </location>
    <ligand>
        <name>substrate</name>
    </ligand>
</feature>
<dbReference type="GO" id="GO:0046872">
    <property type="term" value="F:metal ion binding"/>
    <property type="evidence" value="ECO:0007669"/>
    <property type="project" value="UniProtKB-KW"/>
</dbReference>
<dbReference type="GO" id="GO:0031317">
    <property type="term" value="C:tripartite ATP-independent periplasmic transporter complex"/>
    <property type="evidence" value="ECO:0007669"/>
    <property type="project" value="InterPro"/>
</dbReference>
<dbReference type="Pfam" id="PF03480">
    <property type="entry name" value="DctP"/>
    <property type="match status" value="1"/>
</dbReference>
<dbReference type="PIRSF" id="PIRSF039026">
    <property type="entry name" value="SiaP"/>
    <property type="match status" value="1"/>
</dbReference>
<dbReference type="Proteomes" id="UP000192656">
    <property type="component" value="Unassembled WGS sequence"/>
</dbReference>
<gene>
    <name evidence="4" type="ORF">SAMN06297251_106107</name>
</gene>
<dbReference type="Gene3D" id="3.40.190.10">
    <property type="entry name" value="Periplasmic binding protein-like II"/>
    <property type="match status" value="1"/>
</dbReference>
<feature type="binding site" evidence="3">
    <location>
        <position position="217"/>
    </location>
    <ligand>
        <name>substrate</name>
    </ligand>
</feature>
<dbReference type="GO" id="GO:0015849">
    <property type="term" value="P:organic acid transport"/>
    <property type="evidence" value="ECO:0007669"/>
    <property type="project" value="InterPro"/>
</dbReference>
<sequence length="375" mass="41333">MDRRKFLQSSTVGALGVAGTAGLAAPAIAQSQPKIQWRCTSSFPKSLDTIYGGAEDLAKYVREATDGNFDIQVFAAGEIVPGLQAADAVTGNTVQMCHTASYYYVGKDPTYALGATVPFGLNARGLNAWLYYGEGIDKLNEFFATQDLVYMPGGNTGTQMGGWFRKEINTVADLNGLKMRIAGLAGQVMEKVGVVPQQIAGGDIYPSLEKGVIDAAEWIGPYDDEKLGFVKVAPYYYYPGWWEGSLALCFFFNQSEFENLPENYKSLLRTASRAANVEMLAEYDYKNPQAIQRLVQSGAQLRPFSQEILQACWNASQEVYAEINGQNAAFKSIYDSMMAFRAETYLWQQIAEYSFDTFMMIKQREGALAMQSGGQ</sequence>
<dbReference type="InterPro" id="IPR018389">
    <property type="entry name" value="DctP_fam"/>
</dbReference>
<dbReference type="FunFam" id="3.40.190.10:FF:000371">
    <property type="entry name" value="Alpha-keto acid-binding periplasmic protein TakP"/>
    <property type="match status" value="1"/>
</dbReference>
<name>A0A1W2BFV3_9HYPH</name>
<dbReference type="GO" id="GO:0043177">
    <property type="term" value="F:organic acid binding"/>
    <property type="evidence" value="ECO:0007669"/>
    <property type="project" value="InterPro"/>
</dbReference>
<dbReference type="EMBL" id="FWXR01000006">
    <property type="protein sequence ID" value="SMC71298.1"/>
    <property type="molecule type" value="Genomic_DNA"/>
</dbReference>
<dbReference type="InterPro" id="IPR006311">
    <property type="entry name" value="TAT_signal"/>
</dbReference>
<evidence type="ECO:0000313" key="4">
    <source>
        <dbReference type="EMBL" id="SMC71298.1"/>
    </source>
</evidence>
<dbReference type="PANTHER" id="PTHR33376">
    <property type="match status" value="1"/>
</dbReference>
<dbReference type="Gene3D" id="3.40.190.170">
    <property type="entry name" value="Bacterial extracellular solute-binding protein, family 7"/>
    <property type="match status" value="1"/>
</dbReference>
<organism evidence="4 5">
    <name type="scientific">Fulvimarina manganoxydans</name>
    <dbReference type="NCBI Taxonomy" id="937218"/>
    <lineage>
        <taxon>Bacteria</taxon>
        <taxon>Pseudomonadati</taxon>
        <taxon>Pseudomonadota</taxon>
        <taxon>Alphaproteobacteria</taxon>
        <taxon>Hyphomicrobiales</taxon>
        <taxon>Aurantimonadaceae</taxon>
        <taxon>Fulvimarina</taxon>
    </lineage>
</organism>
<proteinExistence type="predicted"/>
<reference evidence="4 5" key="1">
    <citation type="submission" date="2017-04" db="EMBL/GenBank/DDBJ databases">
        <authorList>
            <person name="Afonso C.L."/>
            <person name="Miller P.J."/>
            <person name="Scott M.A."/>
            <person name="Spackman E."/>
            <person name="Goraichik I."/>
            <person name="Dimitrov K.M."/>
            <person name="Suarez D.L."/>
            <person name="Swayne D.E."/>
        </authorList>
    </citation>
    <scope>NUCLEOTIDE SEQUENCE [LARGE SCALE GENOMIC DNA]</scope>
    <source>
        <strain evidence="4 5">CGMCC 1.10972</strain>
    </source>
</reference>
<dbReference type="InterPro" id="IPR041722">
    <property type="entry name" value="TakP/all3028"/>
</dbReference>
<feature type="binding site" evidence="3">
    <location>
        <position position="243"/>
    </location>
    <ligand>
        <name>substrate</name>
    </ligand>
</feature>
<keyword evidence="3" id="KW-0479">Metal-binding</keyword>
<dbReference type="NCBIfam" id="NF037995">
    <property type="entry name" value="TRAP_S1"/>
    <property type="match status" value="1"/>
</dbReference>
<feature type="binding site" evidence="3">
    <location>
        <position position="218"/>
    </location>
    <ligand>
        <name>Na(+)</name>
        <dbReference type="ChEBI" id="CHEBI:29101"/>
    </ligand>
</feature>
<accession>A0A1W2BFV3</accession>
<dbReference type="GO" id="GO:0055085">
    <property type="term" value="P:transmembrane transport"/>
    <property type="evidence" value="ECO:0007669"/>
    <property type="project" value="InterPro"/>
</dbReference>
<keyword evidence="5" id="KW-1185">Reference proteome</keyword>
<dbReference type="RefSeq" id="WP_084409761.1">
    <property type="nucleotide sequence ID" value="NZ_FWXR01000006.1"/>
</dbReference>
<keyword evidence="1" id="KW-0732">Signal</keyword>
<evidence type="ECO:0000313" key="5">
    <source>
        <dbReference type="Proteomes" id="UP000192656"/>
    </source>
</evidence>
<dbReference type="OrthoDB" id="9780733at2"/>
<evidence type="ECO:0000256" key="3">
    <source>
        <dbReference type="PIRSR" id="PIRSR039026-2"/>
    </source>
</evidence>
<dbReference type="InterPro" id="IPR038404">
    <property type="entry name" value="TRAP_DctP_sf"/>
</dbReference>
<dbReference type="PROSITE" id="PS51318">
    <property type="entry name" value="TAT"/>
    <property type="match status" value="1"/>
</dbReference>
<evidence type="ECO:0000256" key="1">
    <source>
        <dbReference type="ARBA" id="ARBA00022729"/>
    </source>
</evidence>
<feature type="binding site" evidence="2">
    <location>
        <position position="180"/>
    </location>
    <ligand>
        <name>substrate</name>
    </ligand>
</feature>
<dbReference type="PANTHER" id="PTHR33376:SF5">
    <property type="entry name" value="EXTRACYTOPLASMIC SOLUTE RECEPTOR PROTEIN"/>
    <property type="match status" value="1"/>
</dbReference>
<dbReference type="CDD" id="cd13682">
    <property type="entry name" value="PBP2_TRAP_alpha-ketoacid"/>
    <property type="match status" value="1"/>
</dbReference>
<dbReference type="InterPro" id="IPR026289">
    <property type="entry name" value="SBP_TakP-like"/>
</dbReference>
<protein>
    <submittedName>
        <fullName evidence="4">TRAP-type mannitol/chloroaromatic compound transport system, substrate-binding protein</fullName>
    </submittedName>
</protein>
<dbReference type="AlphaFoldDB" id="A0A1W2BFV3"/>